<dbReference type="SUPFAM" id="SSF111369">
    <property type="entry name" value="HlyD-like secretion proteins"/>
    <property type="match status" value="1"/>
</dbReference>
<name>A0ABS3Q4X4_9GAMM</name>
<dbReference type="Pfam" id="PF25917">
    <property type="entry name" value="BSH_RND"/>
    <property type="match status" value="1"/>
</dbReference>
<evidence type="ECO:0000259" key="3">
    <source>
        <dbReference type="Pfam" id="PF25917"/>
    </source>
</evidence>
<feature type="coiled-coil region" evidence="2">
    <location>
        <begin position="118"/>
        <end position="183"/>
    </location>
</feature>
<dbReference type="Gene3D" id="2.40.420.20">
    <property type="match status" value="1"/>
</dbReference>
<comment type="caution">
    <text evidence="4">The sequence shown here is derived from an EMBL/GenBank/DDBJ whole genome shotgun (WGS) entry which is preliminary data.</text>
</comment>
<dbReference type="Gene3D" id="1.10.287.470">
    <property type="entry name" value="Helix hairpin bin"/>
    <property type="match status" value="1"/>
</dbReference>
<evidence type="ECO:0000313" key="4">
    <source>
        <dbReference type="EMBL" id="MBO1927336.1"/>
    </source>
</evidence>
<dbReference type="NCBIfam" id="TIGR01730">
    <property type="entry name" value="RND_mfp"/>
    <property type="match status" value="1"/>
</dbReference>
<reference evidence="4 5" key="1">
    <citation type="submission" date="2021-03" db="EMBL/GenBank/DDBJ databases">
        <title>Thiomicrorhabdus sp.nov.,novel sulfur-oxidizing bacteria isolated from coastal sediment.</title>
        <authorList>
            <person name="Liu X."/>
        </authorList>
    </citation>
    <scope>NUCLEOTIDE SEQUENCE [LARGE SCALE GENOMIC DNA]</scope>
    <source>
        <strain evidence="4 5">6S2-11</strain>
    </source>
</reference>
<dbReference type="PANTHER" id="PTHR30469:SF18">
    <property type="entry name" value="RESISTANCE-NODULATION-CELL DIVISION (RND) EFFLUX MEMBRANE FUSION PROTEIN-RELATED"/>
    <property type="match status" value="1"/>
</dbReference>
<evidence type="ECO:0000256" key="2">
    <source>
        <dbReference type="SAM" id="Coils"/>
    </source>
</evidence>
<dbReference type="RefSeq" id="WP_208149248.1">
    <property type="nucleotide sequence ID" value="NZ_JAGETV010000010.1"/>
</dbReference>
<gene>
    <name evidence="4" type="ORF">J3998_07065</name>
</gene>
<dbReference type="Proteomes" id="UP000664835">
    <property type="component" value="Unassembled WGS sequence"/>
</dbReference>
<organism evidence="4 5">
    <name type="scientific">Thiomicrorhabdus marina</name>
    <dbReference type="NCBI Taxonomy" id="2818442"/>
    <lineage>
        <taxon>Bacteria</taxon>
        <taxon>Pseudomonadati</taxon>
        <taxon>Pseudomonadota</taxon>
        <taxon>Gammaproteobacteria</taxon>
        <taxon>Thiotrichales</taxon>
        <taxon>Piscirickettsiaceae</taxon>
        <taxon>Thiomicrorhabdus</taxon>
    </lineage>
</organism>
<sequence length="369" mass="40470">MWNYFRENQYMQTTKAKEKNNRLSIALALAGVLVFVSGCQQDQQVAEVPLLKVKTVLINDSPSSYNWHLNGVLQARIETPLALQVGGKIKNLQVDLGDSVLVDQALLSVDDSDFVLAVKSAQAAIKATAAEIAQTKADLKRIEALQQRKLASEQAKQQLENQLKALQAQQNANQQQLKQAENQLDYTTLKAPNSGVISQKMVQDGQVVGAGQALLQLIVDGQREIRVAVPENRIGQLPKQAQAIVQQQSYSVTLRTTEPQSDAVSRTWNAYYQLADADILNQISLGQTATLQFSAPNQGVEVPLSALYEQGDYPSVWLLVDGKAKRQAVQIIRLGDESAWVKGDFPAHAKVIALGVHLLNEGQSLEEMP</sequence>
<evidence type="ECO:0000256" key="1">
    <source>
        <dbReference type="ARBA" id="ARBA00009477"/>
    </source>
</evidence>
<protein>
    <submittedName>
        <fullName evidence="4">Efflux RND transporter periplasmic adaptor subunit</fullName>
    </submittedName>
</protein>
<dbReference type="Gene3D" id="2.40.50.100">
    <property type="match status" value="1"/>
</dbReference>
<comment type="similarity">
    <text evidence="1">Belongs to the membrane fusion protein (MFP) (TC 8.A.1) family.</text>
</comment>
<dbReference type="PANTHER" id="PTHR30469">
    <property type="entry name" value="MULTIDRUG RESISTANCE PROTEIN MDTA"/>
    <property type="match status" value="1"/>
</dbReference>
<accession>A0ABS3Q4X4</accession>
<evidence type="ECO:0000313" key="5">
    <source>
        <dbReference type="Proteomes" id="UP000664835"/>
    </source>
</evidence>
<keyword evidence="2" id="KW-0175">Coiled coil</keyword>
<dbReference type="InterPro" id="IPR058625">
    <property type="entry name" value="MdtA-like_BSH"/>
</dbReference>
<proteinExistence type="inferred from homology"/>
<dbReference type="Gene3D" id="2.40.30.170">
    <property type="match status" value="1"/>
</dbReference>
<dbReference type="InterPro" id="IPR006143">
    <property type="entry name" value="RND_pump_MFP"/>
</dbReference>
<dbReference type="EMBL" id="JAGETV010000010">
    <property type="protein sequence ID" value="MBO1927336.1"/>
    <property type="molecule type" value="Genomic_DNA"/>
</dbReference>
<feature type="domain" description="Multidrug resistance protein MdtA-like barrel-sandwich hybrid" evidence="3">
    <location>
        <begin position="84"/>
        <end position="217"/>
    </location>
</feature>
<keyword evidence="5" id="KW-1185">Reference proteome</keyword>